<organism evidence="8 9">
    <name type="scientific">Pseudoalteromonas denitrificans DSM 6059</name>
    <dbReference type="NCBI Taxonomy" id="1123010"/>
    <lineage>
        <taxon>Bacteria</taxon>
        <taxon>Pseudomonadati</taxon>
        <taxon>Pseudomonadota</taxon>
        <taxon>Gammaproteobacteria</taxon>
        <taxon>Alteromonadales</taxon>
        <taxon>Pseudoalteromonadaceae</taxon>
        <taxon>Pseudoalteromonas</taxon>
    </lineage>
</organism>
<evidence type="ECO:0000256" key="2">
    <source>
        <dbReference type="ARBA" id="ARBA00022475"/>
    </source>
</evidence>
<evidence type="ECO:0000256" key="4">
    <source>
        <dbReference type="ARBA" id="ARBA00022989"/>
    </source>
</evidence>
<dbReference type="EMBL" id="FOLO01000009">
    <property type="protein sequence ID" value="SFC42449.1"/>
    <property type="molecule type" value="Genomic_DNA"/>
</dbReference>
<dbReference type="PANTHER" id="PTHR36115:SF4">
    <property type="entry name" value="MEMBRANE PROTEIN"/>
    <property type="match status" value="1"/>
</dbReference>
<reference evidence="8 9" key="1">
    <citation type="submission" date="2016-10" db="EMBL/GenBank/DDBJ databases">
        <authorList>
            <person name="de Groot N.N."/>
        </authorList>
    </citation>
    <scope>NUCLEOTIDE SEQUENCE [LARGE SCALE GENOMIC DNA]</scope>
    <source>
        <strain evidence="8 9">DSM 6059</strain>
    </source>
</reference>
<dbReference type="Proteomes" id="UP000198862">
    <property type="component" value="Unassembled WGS sequence"/>
</dbReference>
<evidence type="ECO:0000259" key="7">
    <source>
        <dbReference type="Pfam" id="PF06271"/>
    </source>
</evidence>
<keyword evidence="3 6" id="KW-0812">Transmembrane</keyword>
<keyword evidence="5 6" id="KW-0472">Membrane</keyword>
<keyword evidence="2" id="KW-1003">Cell membrane</keyword>
<dbReference type="RefSeq" id="WP_091982589.1">
    <property type="nucleotide sequence ID" value="NZ_FOLO01000009.1"/>
</dbReference>
<dbReference type="PANTHER" id="PTHR36115">
    <property type="entry name" value="PROLINE-RICH ANTIGEN HOMOLOG-RELATED"/>
    <property type="match status" value="1"/>
</dbReference>
<comment type="subcellular location">
    <subcellularLocation>
        <location evidence="1">Cell membrane</location>
        <topology evidence="1">Multi-pass membrane protein</topology>
    </subcellularLocation>
</comment>
<dbReference type="OrthoDB" id="9793824at2"/>
<sequence>MTSINADLEQQNSIHFLKHTGFIRRSAAFIIDGIMLSVLLSILFSMFYGNSDWLAQQSEWSINTLIYDELLPLILVVIFWVYKAATPGKMFLNSKVVDAKTGDNLSVGQSIVRYIGYFISALPLGLGFIWILIDDKNRGWHDMLAGSVVIRTQ</sequence>
<accession>A0A1I1J1H5</accession>
<dbReference type="InterPro" id="IPR010432">
    <property type="entry name" value="RDD"/>
</dbReference>
<dbReference type="Pfam" id="PF06271">
    <property type="entry name" value="RDD"/>
    <property type="match status" value="1"/>
</dbReference>
<keyword evidence="4 6" id="KW-1133">Transmembrane helix</keyword>
<dbReference type="InterPro" id="IPR051791">
    <property type="entry name" value="Pra-immunoreactive"/>
</dbReference>
<keyword evidence="9" id="KW-1185">Reference proteome</keyword>
<gene>
    <name evidence="8" type="ORF">SAMN02745724_01622</name>
</gene>
<feature type="transmembrane region" description="Helical" evidence="6">
    <location>
        <begin position="114"/>
        <end position="133"/>
    </location>
</feature>
<protein>
    <submittedName>
        <fullName evidence="8">Uncharacterized membrane protein YckC, RDD family</fullName>
    </submittedName>
</protein>
<evidence type="ECO:0000256" key="6">
    <source>
        <dbReference type="SAM" id="Phobius"/>
    </source>
</evidence>
<evidence type="ECO:0000256" key="3">
    <source>
        <dbReference type="ARBA" id="ARBA00022692"/>
    </source>
</evidence>
<proteinExistence type="predicted"/>
<dbReference type="STRING" id="1123010.SAMN02745724_01622"/>
<name>A0A1I1J1H5_9GAMM</name>
<dbReference type="GO" id="GO:0005886">
    <property type="term" value="C:plasma membrane"/>
    <property type="evidence" value="ECO:0007669"/>
    <property type="project" value="UniProtKB-SubCell"/>
</dbReference>
<evidence type="ECO:0000313" key="9">
    <source>
        <dbReference type="Proteomes" id="UP000198862"/>
    </source>
</evidence>
<evidence type="ECO:0000256" key="5">
    <source>
        <dbReference type="ARBA" id="ARBA00023136"/>
    </source>
</evidence>
<feature type="transmembrane region" description="Helical" evidence="6">
    <location>
        <begin position="60"/>
        <end position="82"/>
    </location>
</feature>
<feature type="transmembrane region" description="Helical" evidence="6">
    <location>
        <begin position="27"/>
        <end position="48"/>
    </location>
</feature>
<evidence type="ECO:0000313" key="8">
    <source>
        <dbReference type="EMBL" id="SFC42449.1"/>
    </source>
</evidence>
<feature type="domain" description="RDD" evidence="7">
    <location>
        <begin position="21"/>
        <end position="146"/>
    </location>
</feature>
<dbReference type="AlphaFoldDB" id="A0A1I1J1H5"/>
<evidence type="ECO:0000256" key="1">
    <source>
        <dbReference type="ARBA" id="ARBA00004651"/>
    </source>
</evidence>